<dbReference type="SUPFAM" id="SSF49899">
    <property type="entry name" value="Concanavalin A-like lectins/glucanases"/>
    <property type="match status" value="1"/>
</dbReference>
<comment type="cofactor">
    <cofactor evidence="1">
        <name>Ca(2+)</name>
        <dbReference type="ChEBI" id="CHEBI:29108"/>
    </cofactor>
</comment>
<dbReference type="AlphaFoldDB" id="A0AAE1KT58"/>
<dbReference type="Gene3D" id="4.10.400.10">
    <property type="entry name" value="Low-density Lipoprotein Receptor"/>
    <property type="match status" value="1"/>
</dbReference>
<evidence type="ECO:0000256" key="4">
    <source>
        <dbReference type="ARBA" id="ARBA00022837"/>
    </source>
</evidence>
<name>A0AAE1KT58_PETCI</name>
<dbReference type="InterPro" id="IPR006029">
    <property type="entry name" value="Neurotrans-gated_channel_TM"/>
</dbReference>
<dbReference type="InterPro" id="IPR036719">
    <property type="entry name" value="Neuro-gated_channel_TM_sf"/>
</dbReference>
<dbReference type="InterPro" id="IPR006202">
    <property type="entry name" value="Neur_chan_lig-bd"/>
</dbReference>
<evidence type="ECO:0000256" key="11">
    <source>
        <dbReference type="SAM" id="Phobius"/>
    </source>
</evidence>
<dbReference type="PANTHER" id="PTHR19277:SF161">
    <property type="entry name" value="LAMININ G DOMAIN-CONTAINING PROTEIN"/>
    <property type="match status" value="1"/>
</dbReference>
<dbReference type="CDD" id="cd00037">
    <property type="entry name" value="CLECT"/>
    <property type="match status" value="1"/>
</dbReference>
<feature type="chain" id="PRO_5041957889" evidence="12">
    <location>
        <begin position="28"/>
        <end position="1115"/>
    </location>
</feature>
<dbReference type="GO" id="GO:0046872">
    <property type="term" value="F:metal ion binding"/>
    <property type="evidence" value="ECO:0007669"/>
    <property type="project" value="UniProtKB-KW"/>
</dbReference>
<dbReference type="Pfam" id="PF02932">
    <property type="entry name" value="Neur_chan_memb"/>
    <property type="match status" value="1"/>
</dbReference>
<accession>A0AAE1KT58</accession>
<evidence type="ECO:0000256" key="12">
    <source>
        <dbReference type="SAM" id="SignalP"/>
    </source>
</evidence>
<keyword evidence="12" id="KW-0732">Signal</keyword>
<dbReference type="Pfam" id="PF02931">
    <property type="entry name" value="Neur_chan_LBD"/>
    <property type="match status" value="1"/>
</dbReference>
<dbReference type="PROSITE" id="PS50068">
    <property type="entry name" value="LDLRA_2"/>
    <property type="match status" value="1"/>
</dbReference>
<comment type="subcellular location">
    <subcellularLocation>
        <location evidence="2">Membrane</location>
        <topology evidence="2">Multi-pass membrane protein</topology>
    </subcellularLocation>
</comment>
<dbReference type="SUPFAM" id="SSF56436">
    <property type="entry name" value="C-type lectin-like"/>
    <property type="match status" value="1"/>
</dbReference>
<keyword evidence="7" id="KW-0325">Glycoprotein</keyword>
<dbReference type="PRINTS" id="PR00895">
    <property type="entry name" value="PENTAXIN"/>
</dbReference>
<reference evidence="15" key="1">
    <citation type="submission" date="2023-10" db="EMBL/GenBank/DDBJ databases">
        <title>Genome assemblies of two species of porcelain crab, Petrolisthes cinctipes and Petrolisthes manimaculis (Anomura: Porcellanidae).</title>
        <authorList>
            <person name="Angst P."/>
        </authorList>
    </citation>
    <scope>NUCLEOTIDE SEQUENCE</scope>
    <source>
        <strain evidence="15">PB745_01</strain>
        <tissue evidence="15">Gill</tissue>
    </source>
</reference>
<dbReference type="InterPro" id="IPR051360">
    <property type="entry name" value="Neuronal_Pentraxin_Related"/>
</dbReference>
<dbReference type="Gene3D" id="2.70.170.10">
    <property type="entry name" value="Neurotransmitter-gated ion-channel ligand-binding domain"/>
    <property type="match status" value="1"/>
</dbReference>
<dbReference type="InterPro" id="IPR023415">
    <property type="entry name" value="LDLR_class-A_CS"/>
</dbReference>
<keyword evidence="4" id="KW-0106">Calcium</keyword>
<keyword evidence="6 8" id="KW-1015">Disulfide bond</keyword>
<dbReference type="SMART" id="SM00034">
    <property type="entry name" value="CLECT"/>
    <property type="match status" value="1"/>
</dbReference>
<dbReference type="Gene3D" id="3.10.100.10">
    <property type="entry name" value="Mannose-Binding Protein A, subunit A"/>
    <property type="match status" value="1"/>
</dbReference>
<proteinExistence type="predicted"/>
<feature type="compositionally biased region" description="Basic and acidic residues" evidence="10">
    <location>
        <begin position="889"/>
        <end position="899"/>
    </location>
</feature>
<evidence type="ECO:0000256" key="1">
    <source>
        <dbReference type="ARBA" id="ARBA00001913"/>
    </source>
</evidence>
<evidence type="ECO:0000259" key="14">
    <source>
        <dbReference type="PROSITE" id="PS51828"/>
    </source>
</evidence>
<dbReference type="EMBL" id="JAWQEG010001064">
    <property type="protein sequence ID" value="KAK3882727.1"/>
    <property type="molecule type" value="Genomic_DNA"/>
</dbReference>
<evidence type="ECO:0000256" key="2">
    <source>
        <dbReference type="ARBA" id="ARBA00004141"/>
    </source>
</evidence>
<dbReference type="InterPro" id="IPR018000">
    <property type="entry name" value="Neurotransmitter_ion_chnl_CS"/>
</dbReference>
<dbReference type="CDD" id="cd00112">
    <property type="entry name" value="LDLa"/>
    <property type="match status" value="1"/>
</dbReference>
<feature type="disulfide bond" evidence="8">
    <location>
        <begin position="513"/>
        <end position="528"/>
    </location>
</feature>
<keyword evidence="3" id="KW-0479">Metal-binding</keyword>
<keyword evidence="16" id="KW-1185">Reference proteome</keyword>
<dbReference type="SMART" id="SM00159">
    <property type="entry name" value="PTX"/>
    <property type="match status" value="1"/>
</dbReference>
<feature type="transmembrane region" description="Helical" evidence="11">
    <location>
        <begin position="809"/>
        <end position="834"/>
    </location>
</feature>
<evidence type="ECO:0000256" key="8">
    <source>
        <dbReference type="PROSITE-ProRule" id="PRU00124"/>
    </source>
</evidence>
<dbReference type="SMART" id="SM00192">
    <property type="entry name" value="LDLa"/>
    <property type="match status" value="1"/>
</dbReference>
<keyword evidence="11" id="KW-1133">Transmembrane helix</keyword>
<feature type="transmembrane region" description="Helical" evidence="11">
    <location>
        <begin position="950"/>
        <end position="970"/>
    </location>
</feature>
<evidence type="ECO:0000256" key="3">
    <source>
        <dbReference type="ARBA" id="ARBA00022723"/>
    </source>
</evidence>
<dbReference type="GO" id="GO:0016020">
    <property type="term" value="C:membrane"/>
    <property type="evidence" value="ECO:0007669"/>
    <property type="project" value="UniProtKB-SubCell"/>
</dbReference>
<feature type="disulfide bond" evidence="8">
    <location>
        <begin position="501"/>
        <end position="519"/>
    </location>
</feature>
<protein>
    <submittedName>
        <fullName evidence="15">Uncharacterized protein</fullName>
    </submittedName>
</protein>
<dbReference type="InterPro" id="IPR036734">
    <property type="entry name" value="Neur_chan_lig-bd_sf"/>
</dbReference>
<dbReference type="Gene3D" id="2.60.120.200">
    <property type="match status" value="1"/>
</dbReference>
<dbReference type="GO" id="GO:0005230">
    <property type="term" value="F:extracellular ligand-gated monoatomic ion channel activity"/>
    <property type="evidence" value="ECO:0007669"/>
    <property type="project" value="InterPro"/>
</dbReference>
<dbReference type="SUPFAM" id="SSF57424">
    <property type="entry name" value="LDL receptor-like module"/>
    <property type="match status" value="1"/>
</dbReference>
<evidence type="ECO:0000313" key="16">
    <source>
        <dbReference type="Proteomes" id="UP001286313"/>
    </source>
</evidence>
<feature type="transmembrane region" description="Helical" evidence="11">
    <location>
        <begin position="977"/>
        <end position="996"/>
    </location>
</feature>
<dbReference type="SUPFAM" id="SSF90112">
    <property type="entry name" value="Neurotransmitter-gated ion-channel transmembrane pore"/>
    <property type="match status" value="1"/>
</dbReference>
<dbReference type="PROSITE" id="PS00236">
    <property type="entry name" value="NEUROTR_ION_CHANNEL"/>
    <property type="match status" value="1"/>
</dbReference>
<feature type="transmembrane region" description="Helical" evidence="11">
    <location>
        <begin position="1039"/>
        <end position="1058"/>
    </location>
</feature>
<feature type="transmembrane region" description="Helical" evidence="11">
    <location>
        <begin position="752"/>
        <end position="773"/>
    </location>
</feature>
<feature type="disulfide bond" evidence="8">
    <location>
        <begin position="494"/>
        <end position="506"/>
    </location>
</feature>
<dbReference type="SUPFAM" id="SSF63712">
    <property type="entry name" value="Nicotinic receptor ligand binding domain-like"/>
    <property type="match status" value="1"/>
</dbReference>
<gene>
    <name evidence="15" type="ORF">Pcinc_012932</name>
</gene>
<evidence type="ECO:0000256" key="5">
    <source>
        <dbReference type="ARBA" id="ARBA00023136"/>
    </source>
</evidence>
<comment type="caution">
    <text evidence="9">Lacks conserved residue(s) required for the propagation of feature annotation.</text>
</comment>
<keyword evidence="11" id="KW-0812">Transmembrane</keyword>
<dbReference type="InterPro" id="IPR016186">
    <property type="entry name" value="C-type_lectin-like/link_sf"/>
</dbReference>
<dbReference type="InterPro" id="IPR002172">
    <property type="entry name" value="LDrepeatLR_classA_rpt"/>
</dbReference>
<comment type="caution">
    <text evidence="15">The sequence shown here is derived from an EMBL/GenBank/DDBJ whole genome shotgun (WGS) entry which is preliminary data.</text>
</comment>
<feature type="compositionally biased region" description="Basic and acidic residues" evidence="10">
    <location>
        <begin position="909"/>
        <end position="918"/>
    </location>
</feature>
<dbReference type="PROSITE" id="PS51257">
    <property type="entry name" value="PROKAR_LIPOPROTEIN"/>
    <property type="match status" value="1"/>
</dbReference>
<evidence type="ECO:0000259" key="13">
    <source>
        <dbReference type="PROSITE" id="PS50041"/>
    </source>
</evidence>
<dbReference type="PROSITE" id="PS50041">
    <property type="entry name" value="C_TYPE_LECTIN_2"/>
    <property type="match status" value="1"/>
</dbReference>
<dbReference type="PROSITE" id="PS01209">
    <property type="entry name" value="LDLRA_1"/>
    <property type="match status" value="1"/>
</dbReference>
<evidence type="ECO:0000313" key="15">
    <source>
        <dbReference type="EMBL" id="KAK3882727.1"/>
    </source>
</evidence>
<dbReference type="Pfam" id="PF00354">
    <property type="entry name" value="Pentaxin"/>
    <property type="match status" value="1"/>
</dbReference>
<evidence type="ECO:0000256" key="9">
    <source>
        <dbReference type="PROSITE-ProRule" id="PRU01172"/>
    </source>
</evidence>
<feature type="domain" description="C-type lectin" evidence="13">
    <location>
        <begin position="260"/>
        <end position="379"/>
    </location>
</feature>
<feature type="transmembrane region" description="Helical" evidence="11">
    <location>
        <begin position="779"/>
        <end position="797"/>
    </location>
</feature>
<keyword evidence="5 11" id="KW-0472">Membrane</keyword>
<evidence type="ECO:0000256" key="6">
    <source>
        <dbReference type="ARBA" id="ARBA00023157"/>
    </source>
</evidence>
<evidence type="ECO:0000256" key="10">
    <source>
        <dbReference type="SAM" id="MobiDB-lite"/>
    </source>
</evidence>
<dbReference type="Gene3D" id="1.20.58.390">
    <property type="entry name" value="Neurotransmitter-gated ion-channel transmembrane domain"/>
    <property type="match status" value="1"/>
</dbReference>
<dbReference type="InterPro" id="IPR001759">
    <property type="entry name" value="PTX_dom"/>
</dbReference>
<dbReference type="Pfam" id="PF00057">
    <property type="entry name" value="Ldl_recept_a"/>
    <property type="match status" value="1"/>
</dbReference>
<sequence>MVEGRGGGVLVVVTLLLAAGCTTLVYSQDNNSGVGEGTTLGEDAGGDGGDEVKVLVLQASGRPSDSSYARLLTPFPELHTFTACYRIRLTRFREESTLMSYAVTSAKDNELRMDHRITGYKISLHSTWAQTDYITPLNVWSHFCFLFNHLDSRWDIYVNGHHQANGSYPVFNEPLASSGAYVIGQEQDSFGGSFQRDQSFSGEITQLNFWHSELPQRTIAKMAACESVEEGDALGWREQEWRLEGEVTAQYQPHHTFCKSSGRSFTLFPNRFSLIKALHLCQVVGGILAVPQTPEENALVYSNSKDQAKKCSGNVGESYLWIGANDEVDERQWAYWGSGQKVKWEHRWRGSGPNGGVVENCLVMLHGENNPGYWSDIACLPTYAFCVPCEFEHNQVMHLKGPALCPGSPFNLQYTLGEERDGSPSLMGFFHTDIYWNNTRAAWIMQSLKVETATAFWSPPHQGVYPFGTWAWTLEDVVCGLKSGSTVNFTLSVCGMGKFTCSDGSCISIEQRCDLRVDCPDQSDENLCDPVEKPPNYQMNIPPPSKGNDSSIDILFTINIISFPSVATEDLTFVTTFQLRLQWRDSRLNYINLKKDRTLNLLSRESKLSIWTPRVFFGNAHGNVFTNLNQGSRVECVQQGESVVGGPHLPKEMNIFSGLENSLEISQLYTVTYSCDFDLLMFPFDAQVCKMSFLLVSASSLYMKLVPHFANFTGPKNLIEYSIGKVTMTTAPEEDEFSTVVVEVRFARRFGFYLLTLYIPTTLLIFISYATLFFNPDDFNSRIVVALTSLLVLSQLYTQTSNSLPKTSYFKLVDVWLFFSIVMIFIVVMLQTLIDLSQQPILKDSKILKFTNRLAEIFCQMNSRKSSSISQLHTSDSKSNGIHIHVRSHGEAEVTKHTSVEGWTDDERDTEKDTSTDSKVYEPTRLPMYGRAMRRSNWRDNKDVNMQMMVASRILIPVIFIIFNCCYWGAALKRMALLLVVVMVVGVLVEGMGVTVNGSDVVDGETRVEEEVEVVSEAIVESGNNILDGMRGVTTVGNIVYSAVGFVLGGLFLFVTLFDPTRREVIDTFNTLFGHKDRRRRREASVGLEERVAQVFNTFTSALDKMEVVSKLANK</sequence>
<feature type="domain" description="Pentraxin (PTX)" evidence="14">
    <location>
        <begin position="54"/>
        <end position="258"/>
    </location>
</feature>
<dbReference type="PANTHER" id="PTHR19277">
    <property type="entry name" value="PENTRAXIN"/>
    <property type="match status" value="1"/>
</dbReference>
<dbReference type="InterPro" id="IPR038050">
    <property type="entry name" value="Neuro_actylchol_rec"/>
</dbReference>
<dbReference type="PROSITE" id="PS51828">
    <property type="entry name" value="PTX_2"/>
    <property type="match status" value="1"/>
</dbReference>
<dbReference type="InterPro" id="IPR013320">
    <property type="entry name" value="ConA-like_dom_sf"/>
</dbReference>
<organism evidence="15 16">
    <name type="scientific">Petrolisthes cinctipes</name>
    <name type="common">Flat porcelain crab</name>
    <dbReference type="NCBI Taxonomy" id="88211"/>
    <lineage>
        <taxon>Eukaryota</taxon>
        <taxon>Metazoa</taxon>
        <taxon>Ecdysozoa</taxon>
        <taxon>Arthropoda</taxon>
        <taxon>Crustacea</taxon>
        <taxon>Multicrustacea</taxon>
        <taxon>Malacostraca</taxon>
        <taxon>Eumalacostraca</taxon>
        <taxon>Eucarida</taxon>
        <taxon>Decapoda</taxon>
        <taxon>Pleocyemata</taxon>
        <taxon>Anomura</taxon>
        <taxon>Galatheoidea</taxon>
        <taxon>Porcellanidae</taxon>
        <taxon>Petrolisthes</taxon>
    </lineage>
</organism>
<feature type="region of interest" description="Disordered" evidence="10">
    <location>
        <begin position="889"/>
        <end position="918"/>
    </location>
</feature>
<dbReference type="Proteomes" id="UP001286313">
    <property type="component" value="Unassembled WGS sequence"/>
</dbReference>
<dbReference type="InterPro" id="IPR001304">
    <property type="entry name" value="C-type_lectin-like"/>
</dbReference>
<dbReference type="Pfam" id="PF00059">
    <property type="entry name" value="Lectin_C"/>
    <property type="match status" value="1"/>
</dbReference>
<dbReference type="InterPro" id="IPR016187">
    <property type="entry name" value="CTDL_fold"/>
</dbReference>
<evidence type="ECO:0000256" key="7">
    <source>
        <dbReference type="ARBA" id="ARBA00023180"/>
    </source>
</evidence>
<dbReference type="InterPro" id="IPR036055">
    <property type="entry name" value="LDL_receptor-like_sf"/>
</dbReference>
<feature type="signal peptide" evidence="12">
    <location>
        <begin position="1"/>
        <end position="27"/>
    </location>
</feature>